<evidence type="ECO:0008006" key="3">
    <source>
        <dbReference type="Google" id="ProtNLM"/>
    </source>
</evidence>
<keyword evidence="2" id="KW-1185">Reference proteome</keyword>
<organism evidence="1 2">
    <name type="scientific">Marasmius crinis-equi</name>
    <dbReference type="NCBI Taxonomy" id="585013"/>
    <lineage>
        <taxon>Eukaryota</taxon>
        <taxon>Fungi</taxon>
        <taxon>Dikarya</taxon>
        <taxon>Basidiomycota</taxon>
        <taxon>Agaricomycotina</taxon>
        <taxon>Agaricomycetes</taxon>
        <taxon>Agaricomycetidae</taxon>
        <taxon>Agaricales</taxon>
        <taxon>Marasmiineae</taxon>
        <taxon>Marasmiaceae</taxon>
        <taxon>Marasmius</taxon>
    </lineage>
</organism>
<accession>A0ABR3F3N5</accession>
<name>A0ABR3F3N5_9AGAR</name>
<evidence type="ECO:0000313" key="1">
    <source>
        <dbReference type="EMBL" id="KAL0569822.1"/>
    </source>
</evidence>
<evidence type="ECO:0000313" key="2">
    <source>
        <dbReference type="Proteomes" id="UP001465976"/>
    </source>
</evidence>
<protein>
    <recommendedName>
        <fullName evidence="3">BTB domain-containing protein</fullName>
    </recommendedName>
</protein>
<sequence>MPAMQVPQSPTPPDSPGLPSTCEAIEGCAIPVDVVLQSSDGKLLGAHSKNLEWFTDGFPLSGSTIPSEVVPLDDKGDTLLLFLKFTHNHPAPDLSGLDIDGLIDLAEVADKYCNYFALSACRQPMRALSEKSAGDALKALRFKAIHRDLEGIDAIAQKTVGFQAVYVLKNTFGGNHLQEFAIWVSVKLCTRHHSETNGSMKLQYQESFQNLKQRYHGALRAGPSNEHCPKGYNSNCETFGLIPALRPIAERDFQLLETFEQVLLHKPRDPCWSCQRYNMWCNNAHSAAQSSLNAVKISLNAGYLPLDSRPGSWKPTQSVPHQSHPTPRLSLVHVQAPFKGCAVPVDVVLQSSDGKLLGAHSNNLASFAAGFPLHGTTTQSKITPLSDKGDTLLLFLKFTHNEPAPDLSGLGIDDLLDLAEVADKYCNYFALGVCRHPMRSVVIAVPSPVLDEPEDRLLADKSSENALRVLRFKAIRRDFEGMDPIATKTLHLPITDVIKCFGPNHAQESAIWVLYQQGWVDFTNRYIAKVQSKPSGNAWHLRNGVYILICDDVDSRIITPLRAAVETSTPSLERFNLQVETVRKADASAVTVCDLSCGAYDAWCKAVREVLENPPLWCQFLSY</sequence>
<dbReference type="EMBL" id="JBAHYK010001046">
    <property type="protein sequence ID" value="KAL0569822.1"/>
    <property type="molecule type" value="Genomic_DNA"/>
</dbReference>
<comment type="caution">
    <text evidence="1">The sequence shown here is derived from an EMBL/GenBank/DDBJ whole genome shotgun (WGS) entry which is preliminary data.</text>
</comment>
<gene>
    <name evidence="1" type="ORF">V5O48_012140</name>
</gene>
<reference evidence="1 2" key="1">
    <citation type="submission" date="2024-02" db="EMBL/GenBank/DDBJ databases">
        <title>A draft genome for the cacao thread blight pathogen Marasmius crinis-equi.</title>
        <authorList>
            <person name="Cohen S.P."/>
            <person name="Baruah I.K."/>
            <person name="Amoako-Attah I."/>
            <person name="Bukari Y."/>
            <person name="Meinhardt L.W."/>
            <person name="Bailey B.A."/>
        </authorList>
    </citation>
    <scope>NUCLEOTIDE SEQUENCE [LARGE SCALE GENOMIC DNA]</scope>
    <source>
        <strain evidence="1 2">GH-76</strain>
    </source>
</reference>
<proteinExistence type="predicted"/>
<dbReference type="Proteomes" id="UP001465976">
    <property type="component" value="Unassembled WGS sequence"/>
</dbReference>